<gene>
    <name evidence="4" type="primary">PGBD4_371</name>
    <name evidence="4" type="ORF">AVEN_266401_1</name>
</gene>
<reference evidence="4 5" key="1">
    <citation type="journal article" date="2019" name="Sci. Rep.">
        <title>Orb-weaving spider Araneus ventricosus genome elucidates the spidroin gene catalogue.</title>
        <authorList>
            <person name="Kono N."/>
            <person name="Nakamura H."/>
            <person name="Ohtoshi R."/>
            <person name="Moran D.A.P."/>
            <person name="Shinohara A."/>
            <person name="Yoshida Y."/>
            <person name="Fujiwara M."/>
            <person name="Mori M."/>
            <person name="Tomita M."/>
            <person name="Arakawa K."/>
        </authorList>
    </citation>
    <scope>NUCLEOTIDE SEQUENCE [LARGE SCALE GENOMIC DNA]</scope>
</reference>
<dbReference type="InterPro" id="IPR032718">
    <property type="entry name" value="PGBD4_Znf_C"/>
</dbReference>
<evidence type="ECO:0000259" key="3">
    <source>
        <dbReference type="Pfam" id="PF13843"/>
    </source>
</evidence>
<dbReference type="PANTHER" id="PTHR46599:SF3">
    <property type="entry name" value="PIGGYBAC TRANSPOSABLE ELEMENT-DERIVED PROTEIN 4"/>
    <property type="match status" value="1"/>
</dbReference>
<feature type="domain" description="PiggyBac transposable element-derived protein" evidence="3">
    <location>
        <begin position="99"/>
        <end position="453"/>
    </location>
</feature>
<dbReference type="InterPro" id="IPR029526">
    <property type="entry name" value="PGBD"/>
</dbReference>
<feature type="transmembrane region" description="Helical" evidence="1">
    <location>
        <begin position="138"/>
        <end position="159"/>
    </location>
</feature>
<comment type="caution">
    <text evidence="4">The sequence shown here is derived from an EMBL/GenBank/DDBJ whole genome shotgun (WGS) entry which is preliminary data.</text>
</comment>
<feature type="domain" description="PiggyBac transposable element-derived protein 4 C-terminal zinc-finger" evidence="2">
    <location>
        <begin position="505"/>
        <end position="560"/>
    </location>
</feature>
<evidence type="ECO:0000259" key="2">
    <source>
        <dbReference type="Pfam" id="PF13842"/>
    </source>
</evidence>
<dbReference type="Pfam" id="PF13842">
    <property type="entry name" value="zf-Tnp_2"/>
    <property type="match status" value="1"/>
</dbReference>
<keyword evidence="1" id="KW-0472">Membrane</keyword>
<dbReference type="PANTHER" id="PTHR46599">
    <property type="entry name" value="PIGGYBAC TRANSPOSABLE ELEMENT-DERIVED PROTEIN 4"/>
    <property type="match status" value="1"/>
</dbReference>
<evidence type="ECO:0000313" key="5">
    <source>
        <dbReference type="Proteomes" id="UP000499080"/>
    </source>
</evidence>
<dbReference type="AlphaFoldDB" id="A0A4Y2F7B6"/>
<protein>
    <submittedName>
        <fullName evidence="4">PiggyBac transposable element-derived protein 4</fullName>
    </submittedName>
</protein>
<name>A0A4Y2F7B6_ARAVE</name>
<keyword evidence="5" id="KW-1185">Reference proteome</keyword>
<proteinExistence type="predicted"/>
<sequence>MARKRYLSEDEYARLINDPTSDTDESDDSFSKELECDISSDSDTDILSETELAEFLPSTSHRRTSQDAPFWTRELEVLHPHIFIGTPGTNSVINAGKEIDFFNVFFDDDLLNVIVEETNNFAQNAERSAPSTSKSTKFSNLSIADIKVFFAMIILMGIIKKPSLKMYFITNEVFATPFFNRVMPRDVFLRILKCLHFTSDASAKKLQKLGLIVDNLKNKFKRTYIPKENICIDESLFAWKGHLGFRQYVPSKRSRYGIKIYKSCESVTGYVWNFLIYCGKDTDMSSSDGSYGERVVKTLMSDLCEKGYNVYLDRFFNSPSLAEYMHSVKTNVCGTVLKTRKKMPKNFPERKLKKGELDAVQHDNMNIIAFKEKKKGVFMLTSIHGPEISKSGRKDRVTGEDILKPQCILDYNKNMGGIDIGDAVMTHHSCFRKSVKWYKKLFFGLMDITILNSNILFDKKHGIKTLILQFKMKLIEQIFENYGNYREEKQFPVRSLPAPIRLTGRHFPTLNVNKNGEKSRRRCIVCSQTVLKERKMKLTFYACSSCNVGLCVSPCFEVYHTQVSF</sequence>
<accession>A0A4Y2F7B6</accession>
<organism evidence="4 5">
    <name type="scientific">Araneus ventricosus</name>
    <name type="common">Orbweaver spider</name>
    <name type="synonym">Epeira ventricosa</name>
    <dbReference type="NCBI Taxonomy" id="182803"/>
    <lineage>
        <taxon>Eukaryota</taxon>
        <taxon>Metazoa</taxon>
        <taxon>Ecdysozoa</taxon>
        <taxon>Arthropoda</taxon>
        <taxon>Chelicerata</taxon>
        <taxon>Arachnida</taxon>
        <taxon>Araneae</taxon>
        <taxon>Araneomorphae</taxon>
        <taxon>Entelegynae</taxon>
        <taxon>Araneoidea</taxon>
        <taxon>Araneidae</taxon>
        <taxon>Araneus</taxon>
    </lineage>
</organism>
<dbReference type="EMBL" id="BGPR01000833">
    <property type="protein sequence ID" value="GBM37303.1"/>
    <property type="molecule type" value="Genomic_DNA"/>
</dbReference>
<keyword evidence="1" id="KW-1133">Transmembrane helix</keyword>
<evidence type="ECO:0000313" key="4">
    <source>
        <dbReference type="EMBL" id="GBM37303.1"/>
    </source>
</evidence>
<dbReference type="Proteomes" id="UP000499080">
    <property type="component" value="Unassembled WGS sequence"/>
</dbReference>
<dbReference type="OrthoDB" id="6435846at2759"/>
<evidence type="ECO:0000256" key="1">
    <source>
        <dbReference type="SAM" id="Phobius"/>
    </source>
</evidence>
<keyword evidence="1" id="KW-0812">Transmembrane</keyword>
<dbReference type="Pfam" id="PF13843">
    <property type="entry name" value="DDE_Tnp_1_7"/>
    <property type="match status" value="1"/>
</dbReference>